<dbReference type="InterPro" id="IPR035924">
    <property type="entry name" value="FlaG-like_sf"/>
</dbReference>
<comment type="caution">
    <text evidence="2">The sequence shown here is derived from an EMBL/GenBank/DDBJ whole genome shotgun (WGS) entry which is preliminary data.</text>
</comment>
<keyword evidence="3" id="KW-1185">Reference proteome</keyword>
<dbReference type="InterPro" id="IPR005186">
    <property type="entry name" value="FlaG"/>
</dbReference>
<name>A0ABT1G542_9GAMM</name>
<organism evidence="2 3">
    <name type="scientific">Natronospira proteinivora</name>
    <dbReference type="NCBI Taxonomy" id="1807133"/>
    <lineage>
        <taxon>Bacteria</taxon>
        <taxon>Pseudomonadati</taxon>
        <taxon>Pseudomonadota</taxon>
        <taxon>Gammaproteobacteria</taxon>
        <taxon>Natronospirales</taxon>
        <taxon>Natronospiraceae</taxon>
        <taxon>Natronospira</taxon>
    </lineage>
</organism>
<dbReference type="PANTHER" id="PTHR37166">
    <property type="entry name" value="PROTEIN FLAG"/>
    <property type="match status" value="1"/>
</dbReference>
<dbReference type="Pfam" id="PF03646">
    <property type="entry name" value="FlaG"/>
    <property type="match status" value="1"/>
</dbReference>
<dbReference type="Proteomes" id="UP001523550">
    <property type="component" value="Unassembled WGS sequence"/>
</dbReference>
<feature type="region of interest" description="Disordered" evidence="1">
    <location>
        <begin position="1"/>
        <end position="45"/>
    </location>
</feature>
<dbReference type="SUPFAM" id="SSF160214">
    <property type="entry name" value="FlaG-like"/>
    <property type="match status" value="1"/>
</dbReference>
<keyword evidence="2" id="KW-0969">Cilium</keyword>
<proteinExistence type="predicted"/>
<sequence>MSYEISGMSLGVESGKALPRNEARSGRSEAEGTARPEPQRLEAQSLKVADPAVDGRALEALAERAAEELSDAMESAQPYFRPDLEFKVDETSGRTVITVYHPETEEVIRQIPPEEAMRLAQILRESGENGDFSELSLIQAKA</sequence>
<keyword evidence="2" id="KW-0966">Cell projection</keyword>
<dbReference type="RefSeq" id="WP_253444691.1">
    <property type="nucleotide sequence ID" value="NZ_JALJYF010000001.1"/>
</dbReference>
<evidence type="ECO:0000313" key="3">
    <source>
        <dbReference type="Proteomes" id="UP001523550"/>
    </source>
</evidence>
<feature type="compositionally biased region" description="Basic and acidic residues" evidence="1">
    <location>
        <begin position="19"/>
        <end position="40"/>
    </location>
</feature>
<accession>A0ABT1G542</accession>
<keyword evidence="2" id="KW-0282">Flagellum</keyword>
<evidence type="ECO:0000256" key="1">
    <source>
        <dbReference type="SAM" id="MobiDB-lite"/>
    </source>
</evidence>
<dbReference type="PANTHER" id="PTHR37166:SF1">
    <property type="entry name" value="PROTEIN FLAG"/>
    <property type="match status" value="1"/>
</dbReference>
<reference evidence="2 3" key="1">
    <citation type="submission" date="2022-03" db="EMBL/GenBank/DDBJ databases">
        <title>Genomic Encyclopedia of Type Strains, Phase III (KMG-III): the genomes of soil and plant-associated and newly described type strains.</title>
        <authorList>
            <person name="Whitman W."/>
        </authorList>
    </citation>
    <scope>NUCLEOTIDE SEQUENCE [LARGE SCALE GENOMIC DNA]</scope>
    <source>
        <strain evidence="2 3">BSker1</strain>
    </source>
</reference>
<evidence type="ECO:0000313" key="2">
    <source>
        <dbReference type="EMBL" id="MCP1726426.1"/>
    </source>
</evidence>
<dbReference type="EMBL" id="JALJYF010000001">
    <property type="protein sequence ID" value="MCP1726426.1"/>
    <property type="molecule type" value="Genomic_DNA"/>
</dbReference>
<protein>
    <submittedName>
        <fullName evidence="2">Flagellar protein FlaG</fullName>
    </submittedName>
</protein>
<dbReference type="Gene3D" id="3.30.160.170">
    <property type="entry name" value="FlaG-like"/>
    <property type="match status" value="1"/>
</dbReference>
<gene>
    <name evidence="2" type="ORF">J2T60_000391</name>
</gene>